<dbReference type="AlphaFoldDB" id="A0A7U2HZ06"/>
<evidence type="ECO:0000313" key="1">
    <source>
        <dbReference type="EMBL" id="QRC93871.1"/>
    </source>
</evidence>
<dbReference type="EMBL" id="CP069026">
    <property type="protein sequence ID" value="QRC93871.1"/>
    <property type="molecule type" value="Genomic_DNA"/>
</dbReference>
<accession>A0A7U2HZ06</accession>
<dbReference type="Proteomes" id="UP000663193">
    <property type="component" value="Chromosome 4"/>
</dbReference>
<gene>
    <name evidence="1" type="ORF">JI435_404670</name>
</gene>
<reference evidence="2" key="1">
    <citation type="journal article" date="2021" name="BMC Genomics">
        <title>Chromosome-level genome assembly and manually-curated proteome of model necrotroph Parastagonospora nodorum Sn15 reveals a genome-wide trove of candidate effector homologs, and redundancy of virulence-related functions within an accessory chromosome.</title>
        <authorList>
            <person name="Bertazzoni S."/>
            <person name="Jones D.A.B."/>
            <person name="Phan H.T."/>
            <person name="Tan K.-C."/>
            <person name="Hane J.K."/>
        </authorList>
    </citation>
    <scope>NUCLEOTIDE SEQUENCE [LARGE SCALE GENOMIC DNA]</scope>
    <source>
        <strain evidence="2">SN15 / ATCC MYA-4574 / FGSC 10173)</strain>
    </source>
</reference>
<evidence type="ECO:0000313" key="2">
    <source>
        <dbReference type="Proteomes" id="UP000663193"/>
    </source>
</evidence>
<keyword evidence="2" id="KW-1185">Reference proteome</keyword>
<dbReference type="VEuPathDB" id="FungiDB:JI435_404670"/>
<proteinExistence type="predicted"/>
<name>A0A7U2HZ06_PHANO</name>
<organism evidence="1 2">
    <name type="scientific">Phaeosphaeria nodorum (strain SN15 / ATCC MYA-4574 / FGSC 10173)</name>
    <name type="common">Glume blotch fungus</name>
    <name type="synonym">Parastagonospora nodorum</name>
    <dbReference type="NCBI Taxonomy" id="321614"/>
    <lineage>
        <taxon>Eukaryota</taxon>
        <taxon>Fungi</taxon>
        <taxon>Dikarya</taxon>
        <taxon>Ascomycota</taxon>
        <taxon>Pezizomycotina</taxon>
        <taxon>Dothideomycetes</taxon>
        <taxon>Pleosporomycetidae</taxon>
        <taxon>Pleosporales</taxon>
        <taxon>Pleosporineae</taxon>
        <taxon>Phaeosphaeriaceae</taxon>
        <taxon>Parastagonospora</taxon>
    </lineage>
</organism>
<sequence length="127" mass="14213">MCTEVQRCSVTILSAMCRRVIMPCAQCSSRTGGRGQGVEVQASRRHFSFPMSRFVRSITTANIGGLGRYEIWKQCARRHDLGPWVPASQIKHCTCIRKGVHTSPSRFDLMGRLQRRGSAAVLCAWTL</sequence>
<protein>
    <submittedName>
        <fullName evidence="1">Uncharacterized protein</fullName>
    </submittedName>
</protein>